<keyword evidence="3" id="KW-1185">Reference proteome</keyword>
<sequence length="255" mass="28091">MFEIVFALLMFLTLTAAALTARHLTPRLASQHVSDETNNVIRLVANLFVVMTSLVFGLLINSSRAGFESLDNQVHSYSTHLILLDRSLSAYGPDADPTRVLLARYVELAIANPARLRRDETLRDYSSEHGLTAVGDALAVLVPADAAAQSLLDDIRQQYQQLVEERWDIIEAAQRSVPVPLIAMLAAWLALIFASFGYRAPKNGVVTACVTIAAALISGSLYLVMDMNRPFSGPMQISDAPLRQVLSELRRDRTR</sequence>
<reference evidence="2 3" key="1">
    <citation type="submission" date="2019-11" db="EMBL/GenBank/DDBJ databases">
        <authorList>
            <person name="Dong K."/>
        </authorList>
    </citation>
    <scope>NUCLEOTIDE SEQUENCE [LARGE SCALE GENOMIC DNA]</scope>
    <source>
        <strain evidence="2 3">DK608</strain>
    </source>
</reference>
<keyword evidence="1" id="KW-1133">Transmembrane helix</keyword>
<comment type="caution">
    <text evidence="2">The sequence shown here is derived from an EMBL/GenBank/DDBJ whole genome shotgun (WGS) entry which is preliminary data.</text>
</comment>
<dbReference type="Pfam" id="PF14023">
    <property type="entry name" value="Bestrophin-like"/>
    <property type="match status" value="1"/>
</dbReference>
<keyword evidence="1" id="KW-0472">Membrane</keyword>
<dbReference type="AlphaFoldDB" id="A0A6L6IW28"/>
<feature type="transmembrane region" description="Helical" evidence="1">
    <location>
        <begin position="179"/>
        <end position="198"/>
    </location>
</feature>
<organism evidence="2 3">
    <name type="scientific">Paracoccus shanxieyensis</name>
    <dbReference type="NCBI Taxonomy" id="2675752"/>
    <lineage>
        <taxon>Bacteria</taxon>
        <taxon>Pseudomonadati</taxon>
        <taxon>Pseudomonadota</taxon>
        <taxon>Alphaproteobacteria</taxon>
        <taxon>Rhodobacterales</taxon>
        <taxon>Paracoccaceae</taxon>
        <taxon>Paracoccus</taxon>
    </lineage>
</organism>
<proteinExistence type="predicted"/>
<evidence type="ECO:0000256" key="1">
    <source>
        <dbReference type="SAM" id="Phobius"/>
    </source>
</evidence>
<dbReference type="InterPro" id="IPR025333">
    <property type="entry name" value="DUF4239"/>
</dbReference>
<dbReference type="EMBL" id="WMII01000007">
    <property type="protein sequence ID" value="MTH64413.1"/>
    <property type="molecule type" value="Genomic_DNA"/>
</dbReference>
<gene>
    <name evidence="2" type="ORF">GL284_09020</name>
</gene>
<accession>A0A6L6IW28</accession>
<dbReference type="Proteomes" id="UP000478740">
    <property type="component" value="Unassembled WGS sequence"/>
</dbReference>
<protein>
    <submittedName>
        <fullName evidence="2">DUF4239 domain-containing protein</fullName>
    </submittedName>
</protein>
<feature type="transmembrane region" description="Helical" evidence="1">
    <location>
        <begin position="41"/>
        <end position="60"/>
    </location>
</feature>
<keyword evidence="1" id="KW-0812">Transmembrane</keyword>
<evidence type="ECO:0000313" key="2">
    <source>
        <dbReference type="EMBL" id="MTH64413.1"/>
    </source>
</evidence>
<name>A0A6L6IW28_9RHOB</name>
<feature type="transmembrane region" description="Helical" evidence="1">
    <location>
        <begin position="204"/>
        <end position="225"/>
    </location>
</feature>
<evidence type="ECO:0000313" key="3">
    <source>
        <dbReference type="Proteomes" id="UP000478740"/>
    </source>
</evidence>
<dbReference type="RefSeq" id="WP_155044277.1">
    <property type="nucleotide sequence ID" value="NZ_WMIH01000007.1"/>
</dbReference>